<organism evidence="2 3">
    <name type="scientific">Roridomyces roridus</name>
    <dbReference type="NCBI Taxonomy" id="1738132"/>
    <lineage>
        <taxon>Eukaryota</taxon>
        <taxon>Fungi</taxon>
        <taxon>Dikarya</taxon>
        <taxon>Basidiomycota</taxon>
        <taxon>Agaricomycotina</taxon>
        <taxon>Agaricomycetes</taxon>
        <taxon>Agaricomycetidae</taxon>
        <taxon>Agaricales</taxon>
        <taxon>Marasmiineae</taxon>
        <taxon>Mycenaceae</taxon>
        <taxon>Roridomyces</taxon>
    </lineage>
</organism>
<proteinExistence type="predicted"/>
<evidence type="ECO:0000313" key="3">
    <source>
        <dbReference type="Proteomes" id="UP001221142"/>
    </source>
</evidence>
<dbReference type="AlphaFoldDB" id="A0AAD7F817"/>
<name>A0AAD7F817_9AGAR</name>
<feature type="coiled-coil region" evidence="1">
    <location>
        <begin position="35"/>
        <end position="69"/>
    </location>
</feature>
<comment type="caution">
    <text evidence="2">The sequence shown here is derived from an EMBL/GenBank/DDBJ whole genome shotgun (WGS) entry which is preliminary data.</text>
</comment>
<sequence length="576" mass="65398">MTRPLELRPFDHDSLFAARVDALLRSNEPPEESDIQKTQKLISDYRHHLDELDDELRGLNDRLPVLEDLHAEFPDGQLGHQISGLKERCALLEADRATSIARSSELNYPAILSPLRRMPPEILREIMRWTVPTAVTEVFPGGVGLRQSPWNIACVSQRWRAVALSMPSLWSLILWNYNRYNLPIQAIKIQVQRANMLRVNWHGNVHPSEFDETKTSTAVQTLEYLIEHSPRWEESMLQLLTAEMVHLLPALRDRIPSLRMLVITWADGESEEKTRSLDCFETASSLVRLVLHRRYHPLSTPFVFPGNQLTQYQGVSADWATQRAILSASPSLIQASIHISVATPQHWGEPIRLGRLLRLSVSDIRVLSYLSAPVLEHIVIRFRHSSNWFEMGGTLDRFLTSHSSTIRTVVLESICDAKLAGEILQRVPNVKNLVLIGSCNNHSHLRPTISDELVALLSHFTGVDSERRPTLICPRLSRFVLVFKSGYPFSVDYQIICQALETRLRLVAQTNASPLQAVMVAFESSSPRTVQQPNSKALCRLKKLGSQGLKFLYVEGASARCRVEAWTCRPRWHVGN</sequence>
<gene>
    <name evidence="2" type="ORF">FB45DRAFT_1130613</name>
</gene>
<dbReference type="Proteomes" id="UP001221142">
    <property type="component" value="Unassembled WGS sequence"/>
</dbReference>
<evidence type="ECO:0000313" key="2">
    <source>
        <dbReference type="EMBL" id="KAJ7607911.1"/>
    </source>
</evidence>
<accession>A0AAD7F817</accession>
<keyword evidence="3" id="KW-1185">Reference proteome</keyword>
<dbReference type="EMBL" id="JARKIF010000047">
    <property type="protein sequence ID" value="KAJ7607911.1"/>
    <property type="molecule type" value="Genomic_DNA"/>
</dbReference>
<keyword evidence="1" id="KW-0175">Coiled coil</keyword>
<protein>
    <recommendedName>
        <fullName evidence="4">F-box domain-containing protein</fullName>
    </recommendedName>
</protein>
<evidence type="ECO:0008006" key="4">
    <source>
        <dbReference type="Google" id="ProtNLM"/>
    </source>
</evidence>
<evidence type="ECO:0000256" key="1">
    <source>
        <dbReference type="SAM" id="Coils"/>
    </source>
</evidence>
<reference evidence="2" key="1">
    <citation type="submission" date="2023-03" db="EMBL/GenBank/DDBJ databases">
        <title>Massive genome expansion in bonnet fungi (Mycena s.s.) driven by repeated elements and novel gene families across ecological guilds.</title>
        <authorList>
            <consortium name="Lawrence Berkeley National Laboratory"/>
            <person name="Harder C.B."/>
            <person name="Miyauchi S."/>
            <person name="Viragh M."/>
            <person name="Kuo A."/>
            <person name="Thoen E."/>
            <person name="Andreopoulos B."/>
            <person name="Lu D."/>
            <person name="Skrede I."/>
            <person name="Drula E."/>
            <person name="Henrissat B."/>
            <person name="Morin E."/>
            <person name="Kohler A."/>
            <person name="Barry K."/>
            <person name="LaButti K."/>
            <person name="Morin E."/>
            <person name="Salamov A."/>
            <person name="Lipzen A."/>
            <person name="Mereny Z."/>
            <person name="Hegedus B."/>
            <person name="Baldrian P."/>
            <person name="Stursova M."/>
            <person name="Weitz H."/>
            <person name="Taylor A."/>
            <person name="Grigoriev I.V."/>
            <person name="Nagy L.G."/>
            <person name="Martin F."/>
            <person name="Kauserud H."/>
        </authorList>
    </citation>
    <scope>NUCLEOTIDE SEQUENCE</scope>
    <source>
        <strain evidence="2">9284</strain>
    </source>
</reference>